<evidence type="ECO:0000313" key="1">
    <source>
        <dbReference type="EMBL" id="TLX43808.1"/>
    </source>
</evidence>
<sequence length="1178" mass="123753">MEDRVRKPEPVRRQPRRSRFRGIMGALTPRSRVARVFTMVCLLLIALGGLAAVTLYVLIANGIVTANLATPYIERALEERIGGGHKVAIGSTTMETMNGGATVVVVHDIRVTGPDGQLVASAPSAEVELEGSLLSLMPKARRIDLVGAEMTVRIAASGHLAVATGKGAKAITAPISASGRAPSPSAPIAVSPAPATGGAPVAGPQPAVSDPAAAATVSALDTDPLKPVALARWINELESAGFDGGALADVGLKDGTLIVENESAGRRIVFQHISVRLARPVAGGAQLTFTIQSPQGVATATARIGPAQDGERTIELVIRNLSTRDLVQAFIQDQRRFYMDTPLNASVTARLSVDGEVKAGDANVDFGAGALGSGEDPEERFVIDRARIGATLDVARRVIVVAPIEAVKTENIISLTGEIKVPATLGASWPFQMVRKQVVLAGKEMPEPALVVDKVDVVGRFDPPTRQIIVETGFLGSAAGSFAFTALFDFGVDVPYVKFDGTASPMPVATIKRFWPVNIAPPARQFAIDNVSGGTADGITVAVKLALDLIGQKQVPLPDDAVRFTISGKGVTLRPVKGLPPIINASLAILVTGRSVRITLPDGTAVTPQNRKIAVSDGVMLMPDYFPREPSSQIKVKFDGPADGAIEVLGMEPLKGPTGTAFDPSTTRGKFSALLQVNITFRKVPLPEDFDYSLEATLTDFGVDKVFRGLRLEGATVKAFASPAGVVLRGDGKIAGAPMAFEYEKRKDVADSDIRVSATLDDAARGKLGVDLPGVSGPVGVRLVGTTNNKDTRATIEADLVNARIADLIPGLSKPAGKPLKAKFALNDKGNSVRLDDMVIEGSGTLLKGSMELSDGGDLVGASFPTFQLSDGDKASARAEKVGDVLKVRITGDVMDARGIMKSLVSAPAGQRRSQKMPDVDVEARIGALTGNNGEVLRQFDLSVARRGVETRDFTLTAKAGRDGTVAGEMRNWQGRQKALLVTTSDAGAMLRFLDIYPKVQGGEAWLVVDPPRSDSTPQDGVIHVRDFAIKGEPGLERLSSAARDSSGKIEDGTAAFQKAQAQFSRTTGKIVFKEGAIWGSSVGATFDGTLDFAADRISVRGTFVPAYALNNIFSKLPVIGLLLGGGPNEGLVGVTFEIVGPLSGGPTLRINPISAVAPGFLRKIFEFRDSSDAPPTR</sequence>
<dbReference type="AlphaFoldDB" id="A0A6C1KHP7"/>
<dbReference type="OrthoDB" id="7161641at2"/>
<name>A0A6C1KHP7_XANAU</name>
<protein>
    <submittedName>
        <fullName evidence="1">Uncharacterized protein</fullName>
    </submittedName>
</protein>
<evidence type="ECO:0000313" key="2">
    <source>
        <dbReference type="Proteomes" id="UP000305131"/>
    </source>
</evidence>
<accession>A0A6C1KHP7</accession>
<dbReference type="Proteomes" id="UP000305131">
    <property type="component" value="Unassembled WGS sequence"/>
</dbReference>
<gene>
    <name evidence="1" type="ORF">FBQ73_06800</name>
</gene>
<comment type="caution">
    <text evidence="1">The sequence shown here is derived from an EMBL/GenBank/DDBJ whole genome shotgun (WGS) entry which is preliminary data.</text>
</comment>
<reference evidence="1 2" key="1">
    <citation type="submission" date="2019-05" db="EMBL/GenBank/DDBJ databases">
        <authorList>
            <person name="Zhou X."/>
        </authorList>
    </citation>
    <scope>NUCLEOTIDE SEQUENCE [LARGE SCALE GENOMIC DNA]</scope>
    <source>
        <strain evidence="1 2">DSM 432</strain>
    </source>
</reference>
<proteinExistence type="predicted"/>
<dbReference type="EMBL" id="VAUP01000015">
    <property type="protein sequence ID" value="TLX43808.1"/>
    <property type="molecule type" value="Genomic_DNA"/>
</dbReference>
<organism evidence="1 2">
    <name type="scientific">Xanthobacter autotrophicus</name>
    <dbReference type="NCBI Taxonomy" id="280"/>
    <lineage>
        <taxon>Bacteria</taxon>
        <taxon>Pseudomonadati</taxon>
        <taxon>Pseudomonadota</taxon>
        <taxon>Alphaproteobacteria</taxon>
        <taxon>Hyphomicrobiales</taxon>
        <taxon>Xanthobacteraceae</taxon>
        <taxon>Xanthobacter</taxon>
    </lineage>
</organism>